<evidence type="ECO:0000256" key="1">
    <source>
        <dbReference type="SAM" id="MobiDB-lite"/>
    </source>
</evidence>
<evidence type="ECO:0000259" key="2">
    <source>
        <dbReference type="PROSITE" id="PS51782"/>
    </source>
</evidence>
<feature type="compositionally biased region" description="Acidic residues" evidence="1">
    <location>
        <begin position="191"/>
        <end position="210"/>
    </location>
</feature>
<feature type="region of interest" description="Disordered" evidence="1">
    <location>
        <begin position="279"/>
        <end position="300"/>
    </location>
</feature>
<dbReference type="PROSITE" id="PS51782">
    <property type="entry name" value="LYSM"/>
    <property type="match status" value="1"/>
</dbReference>
<dbReference type="InterPro" id="IPR048862">
    <property type="entry name" value="SPOCS_spoVID_N"/>
</dbReference>
<accession>A0AAX0RSR2</accession>
<dbReference type="InterPro" id="IPR018392">
    <property type="entry name" value="LysM"/>
</dbReference>
<dbReference type="SMART" id="SM00257">
    <property type="entry name" value="LysM"/>
    <property type="match status" value="1"/>
</dbReference>
<comment type="caution">
    <text evidence="3">The sequence shown here is derived from an EMBL/GenBank/DDBJ whole genome shotgun (WGS) entry which is preliminary data.</text>
</comment>
<feature type="compositionally biased region" description="Acidic residues" evidence="1">
    <location>
        <begin position="291"/>
        <end position="300"/>
    </location>
</feature>
<organism evidence="3 4">
    <name type="scientific">Peribacillus butanolivorans</name>
    <dbReference type="NCBI Taxonomy" id="421767"/>
    <lineage>
        <taxon>Bacteria</taxon>
        <taxon>Bacillati</taxon>
        <taxon>Bacillota</taxon>
        <taxon>Bacilli</taxon>
        <taxon>Bacillales</taxon>
        <taxon>Bacillaceae</taxon>
        <taxon>Peribacillus</taxon>
    </lineage>
</organism>
<name>A0AAX0RSR2_9BACI</name>
<dbReference type="Pfam" id="PF01476">
    <property type="entry name" value="LysM"/>
    <property type="match status" value="1"/>
</dbReference>
<dbReference type="AlphaFoldDB" id="A0AAX0RSR2"/>
<feature type="domain" description="LysM" evidence="2">
    <location>
        <begin position="458"/>
        <end position="502"/>
    </location>
</feature>
<sequence length="510" mass="59446">MKGLRARWFPIIRNNQQPFFIDCYWYRYRLLKLKGGVVLSQENESYLRFSLEESVWFQKGQEVAELYSISLDPNVTIQESDQYVFIRGSLDLCGEYKDSQNGEQEEFSQTFLPRSVQKVERNLDGLNEFTHRFPVDITIPNNRIASLDEIDVSIQSFDYALPEHNCLKLQADLLITGIYNDSYVEERTDTELEVVETETEEQEETDEENESYIPYAAGVPPIPDFQPVFRDEQEEELYTPFSAEAKRVSETEEEDDEEPIYLSEQHNAPVFEIPVSPYPEEEQWEEVNREEAEEEEEEEEVIYLIDRHSHPVDKIPESPIQDENLEAEVSRLVKAVEIKKEEESVYVSNQQNVPVSKNPVSPFGSEEVDRQEKAVDEAGPILNEHVKVANEEEHQSSIRDLFKRKENPEPPAKEVKNYKGRKQASERDDKETTEHADKHLSIMDLFGRKQEEELVRMKVCIVQQGETLDDLAQRYDVTVQSILFSNELESNQNVHEGQVIYIPKEIAYKN</sequence>
<gene>
    <name evidence="3" type="primary">spoVID</name>
    <name evidence="3" type="ORF">CN689_03825</name>
</gene>
<dbReference type="NCBIfam" id="TIGR02907">
    <property type="entry name" value="spore_VI_D"/>
    <property type="match status" value="1"/>
</dbReference>
<feature type="compositionally biased region" description="Polar residues" evidence="1">
    <location>
        <begin position="346"/>
        <end position="359"/>
    </location>
</feature>
<dbReference type="InterPro" id="IPR014256">
    <property type="entry name" value="Spore_VI_D"/>
</dbReference>
<dbReference type="Proteomes" id="UP000220106">
    <property type="component" value="Unassembled WGS sequence"/>
</dbReference>
<dbReference type="EMBL" id="NUEQ01000008">
    <property type="protein sequence ID" value="PEJ36588.1"/>
    <property type="molecule type" value="Genomic_DNA"/>
</dbReference>
<dbReference type="CDD" id="cd00118">
    <property type="entry name" value="LysM"/>
    <property type="match status" value="1"/>
</dbReference>
<feature type="region of interest" description="Disordered" evidence="1">
    <location>
        <begin position="343"/>
        <end position="364"/>
    </location>
</feature>
<protein>
    <submittedName>
        <fullName evidence="3">Stage VI sporulation protein D</fullName>
    </submittedName>
</protein>
<dbReference type="Gene3D" id="3.10.350.10">
    <property type="entry name" value="LysM domain"/>
    <property type="match status" value="1"/>
</dbReference>
<reference evidence="3 4" key="1">
    <citation type="submission" date="2017-09" db="EMBL/GenBank/DDBJ databases">
        <title>Large-scale bioinformatics analysis of Bacillus genomes uncovers conserved roles of natural products in bacterial physiology.</title>
        <authorList>
            <consortium name="Agbiome Team Llc"/>
            <person name="Bleich R.M."/>
            <person name="Kirk G.J."/>
            <person name="Santa Maria K.C."/>
            <person name="Allen S.E."/>
            <person name="Farag S."/>
            <person name="Shank E.A."/>
            <person name="Bowers A."/>
        </authorList>
    </citation>
    <scope>NUCLEOTIDE SEQUENCE [LARGE SCALE GENOMIC DNA]</scope>
    <source>
        <strain evidence="3 4">AFS003229</strain>
    </source>
</reference>
<proteinExistence type="predicted"/>
<dbReference type="SUPFAM" id="SSF54106">
    <property type="entry name" value="LysM domain"/>
    <property type="match status" value="1"/>
</dbReference>
<evidence type="ECO:0000313" key="3">
    <source>
        <dbReference type="EMBL" id="PEJ36588.1"/>
    </source>
</evidence>
<feature type="region of interest" description="Disordered" evidence="1">
    <location>
        <begin position="189"/>
        <end position="210"/>
    </location>
</feature>
<evidence type="ECO:0000313" key="4">
    <source>
        <dbReference type="Proteomes" id="UP000220106"/>
    </source>
</evidence>
<feature type="region of interest" description="Disordered" evidence="1">
    <location>
        <begin position="387"/>
        <end position="436"/>
    </location>
</feature>
<dbReference type="Pfam" id="PF20918">
    <property type="entry name" value="SPOCS_spoVID-N"/>
    <property type="match status" value="1"/>
</dbReference>
<dbReference type="InterPro" id="IPR036779">
    <property type="entry name" value="LysM_dom_sf"/>
</dbReference>